<organism evidence="1 2">
    <name type="scientific">Exidia glandulosa HHB12029</name>
    <dbReference type="NCBI Taxonomy" id="1314781"/>
    <lineage>
        <taxon>Eukaryota</taxon>
        <taxon>Fungi</taxon>
        <taxon>Dikarya</taxon>
        <taxon>Basidiomycota</taxon>
        <taxon>Agaricomycotina</taxon>
        <taxon>Agaricomycetes</taxon>
        <taxon>Auriculariales</taxon>
        <taxon>Exidiaceae</taxon>
        <taxon>Exidia</taxon>
    </lineage>
</organism>
<dbReference type="Proteomes" id="UP000077266">
    <property type="component" value="Unassembled WGS sequence"/>
</dbReference>
<dbReference type="InParanoid" id="A0A165LAX4"/>
<proteinExistence type="predicted"/>
<evidence type="ECO:0000313" key="1">
    <source>
        <dbReference type="EMBL" id="KZV97615.1"/>
    </source>
</evidence>
<dbReference type="EMBL" id="KV425928">
    <property type="protein sequence ID" value="KZV97615.1"/>
    <property type="molecule type" value="Genomic_DNA"/>
</dbReference>
<dbReference type="SUPFAM" id="SSF81383">
    <property type="entry name" value="F-box domain"/>
    <property type="match status" value="1"/>
</dbReference>
<keyword evidence="2" id="KW-1185">Reference proteome</keyword>
<protein>
    <submittedName>
        <fullName evidence="1">Uncharacterized protein</fullName>
    </submittedName>
</protein>
<evidence type="ECO:0000313" key="2">
    <source>
        <dbReference type="Proteomes" id="UP000077266"/>
    </source>
</evidence>
<accession>A0A165LAX4</accession>
<sequence>MARSARTAPKDDITMATCAAILRVVQEVSRTLLAERNSFVPINKLPPELLGDIFCYTQTETLRHSHNIDPLVVPTKLSLVCTHWRAVAVCVPQLWSEIFAGTKKCPPYLLSSLLDRGRRVVLALKDLDDSLSCVLAEYMDRIRELRILTVSNADALLRPAPILEALGIDTWKDGFPPGFLGDYAPNLSKVSLPKVSLRPLVDYPALRAVTSVHASRSGANQPDILCALFQQCPQLNTLTGITGSFLTFGNVPNRLRNLAVRDFREWRRTTTSYQYIDSARLLDVLDYLRVRTISLHSPFPGTIAKALEGLQDPGRWTISLDWRGGYDHIDTSIEIGDERGFSRTFHWIGPVERYYHEGGEKSFRHILGYTTALSLRSLSVFCPNCRDLDYPPFTLNIRALKSLAFGFSTAKELWVPSFLAELPALHDIRITAVMDPFEVAPMALARFMQELMNRLGLQRIPVLYLDTVILKEGPGFNDGHRHLASFADTIIHTTNMWHSAAVPLYMPYMSY</sequence>
<dbReference type="InterPro" id="IPR036047">
    <property type="entry name" value="F-box-like_dom_sf"/>
</dbReference>
<dbReference type="AlphaFoldDB" id="A0A165LAX4"/>
<dbReference type="Gene3D" id="1.20.1280.50">
    <property type="match status" value="1"/>
</dbReference>
<name>A0A165LAX4_EXIGL</name>
<reference evidence="1 2" key="1">
    <citation type="journal article" date="2016" name="Mol. Biol. Evol.">
        <title>Comparative Genomics of Early-Diverging Mushroom-Forming Fungi Provides Insights into the Origins of Lignocellulose Decay Capabilities.</title>
        <authorList>
            <person name="Nagy L.G."/>
            <person name="Riley R."/>
            <person name="Tritt A."/>
            <person name="Adam C."/>
            <person name="Daum C."/>
            <person name="Floudas D."/>
            <person name="Sun H."/>
            <person name="Yadav J.S."/>
            <person name="Pangilinan J."/>
            <person name="Larsson K.H."/>
            <person name="Matsuura K."/>
            <person name="Barry K."/>
            <person name="Labutti K."/>
            <person name="Kuo R."/>
            <person name="Ohm R.A."/>
            <person name="Bhattacharya S.S."/>
            <person name="Shirouzu T."/>
            <person name="Yoshinaga Y."/>
            <person name="Martin F.M."/>
            <person name="Grigoriev I.V."/>
            <person name="Hibbett D.S."/>
        </authorList>
    </citation>
    <scope>NUCLEOTIDE SEQUENCE [LARGE SCALE GENOMIC DNA]</scope>
    <source>
        <strain evidence="1 2">HHB12029</strain>
    </source>
</reference>
<gene>
    <name evidence="1" type="ORF">EXIGLDRAFT_832746</name>
</gene>
<dbReference type="OrthoDB" id="2800666at2759"/>